<keyword evidence="2 5" id="KW-0812">Transmembrane</keyword>
<dbReference type="Proteomes" id="UP000677228">
    <property type="component" value="Unassembled WGS sequence"/>
</dbReference>
<evidence type="ECO:0000313" key="8">
    <source>
        <dbReference type="Proteomes" id="UP000682733"/>
    </source>
</evidence>
<sequence>MTKSNTKPIWWRALPAFFTIMMVSTIDILLLNDLIETRYATFYNLNTTSKSSQRSMCLNASHASGISTSLYLTTTNTPMTISPPISDQIQSATAKLNIIVSLSVTVPAIFSSIILGSNCHIIGRKALITIPFIGKILRYIIMLSVIIWNLSDIFIIISVILDGMFGTSALTILSTFAFVTDCTTLKQRTSAIIITEVSITFARIVTLVGLGYYLKYFGYLIPFCVALGLSILGFLYSLLFQPESNQTVAHLNILQQIKLVRLKPLFKVLQVFTIKRKSNNRKMLLLTVLTHFELHTLEVSLNSSAQAILVFVFTIIFTLTNKSDSFLIPVTGLITFMIQLVLFGIARSVWLLYLAVSIGAVNLVTSGVIRSRITKLVEPDEYAVVFVFAGIVESAGYYAIAAMCNEIYNATIHIDPGVVFYVLAGIGIPPLLIMG</sequence>
<dbReference type="PANTHER" id="PTHR23507:SF1">
    <property type="entry name" value="FI18259P1-RELATED"/>
    <property type="match status" value="1"/>
</dbReference>
<dbReference type="Pfam" id="PF07690">
    <property type="entry name" value="MFS_1"/>
    <property type="match status" value="1"/>
</dbReference>
<dbReference type="PANTHER" id="PTHR23507">
    <property type="entry name" value="ZGC:174356"/>
    <property type="match status" value="1"/>
</dbReference>
<dbReference type="GO" id="GO:0022857">
    <property type="term" value="F:transmembrane transporter activity"/>
    <property type="evidence" value="ECO:0007669"/>
    <property type="project" value="InterPro"/>
</dbReference>
<feature type="transmembrane region" description="Helical" evidence="5">
    <location>
        <begin position="153"/>
        <end position="179"/>
    </location>
</feature>
<evidence type="ECO:0000256" key="4">
    <source>
        <dbReference type="ARBA" id="ARBA00023136"/>
    </source>
</evidence>
<feature type="transmembrane region" description="Helical" evidence="5">
    <location>
        <begin position="219"/>
        <end position="239"/>
    </location>
</feature>
<reference evidence="7" key="1">
    <citation type="submission" date="2021-02" db="EMBL/GenBank/DDBJ databases">
        <authorList>
            <person name="Nowell W R."/>
        </authorList>
    </citation>
    <scope>NUCLEOTIDE SEQUENCE</scope>
</reference>
<feature type="transmembrane region" description="Helical" evidence="5">
    <location>
        <begin position="127"/>
        <end position="147"/>
    </location>
</feature>
<feature type="transmembrane region" description="Helical" evidence="5">
    <location>
        <begin position="326"/>
        <end position="343"/>
    </location>
</feature>
<feature type="transmembrane region" description="Helical" evidence="5">
    <location>
        <begin position="299"/>
        <end position="320"/>
    </location>
</feature>
<evidence type="ECO:0000313" key="6">
    <source>
        <dbReference type="EMBL" id="CAF1065202.1"/>
    </source>
</evidence>
<feature type="transmembrane region" description="Helical" evidence="5">
    <location>
        <begin position="412"/>
        <end position="433"/>
    </location>
</feature>
<dbReference type="InterPro" id="IPR011701">
    <property type="entry name" value="MFS"/>
</dbReference>
<proteinExistence type="predicted"/>
<accession>A0A8S2JXS0</accession>
<dbReference type="InterPro" id="IPR036259">
    <property type="entry name" value="MFS_trans_sf"/>
</dbReference>
<keyword evidence="4 5" id="KW-0472">Membrane</keyword>
<evidence type="ECO:0000256" key="3">
    <source>
        <dbReference type="ARBA" id="ARBA00022989"/>
    </source>
</evidence>
<feature type="transmembrane region" description="Helical" evidence="5">
    <location>
        <begin position="382"/>
        <end position="400"/>
    </location>
</feature>
<feature type="transmembrane region" description="Helical" evidence="5">
    <location>
        <begin position="96"/>
        <end position="115"/>
    </location>
</feature>
<comment type="caution">
    <text evidence="7">The sequence shown here is derived from an EMBL/GenBank/DDBJ whole genome shotgun (WGS) entry which is preliminary data.</text>
</comment>
<comment type="subcellular location">
    <subcellularLocation>
        <location evidence="1">Membrane</location>
        <topology evidence="1">Multi-pass membrane protein</topology>
    </subcellularLocation>
</comment>
<protein>
    <submittedName>
        <fullName evidence="7">Uncharacterized protein</fullName>
    </submittedName>
</protein>
<feature type="transmembrane region" description="Helical" evidence="5">
    <location>
        <begin position="191"/>
        <end position="213"/>
    </location>
</feature>
<name>A0A8S2JXS0_9BILA</name>
<dbReference type="SUPFAM" id="SSF103473">
    <property type="entry name" value="MFS general substrate transporter"/>
    <property type="match status" value="1"/>
</dbReference>
<evidence type="ECO:0000256" key="1">
    <source>
        <dbReference type="ARBA" id="ARBA00004141"/>
    </source>
</evidence>
<dbReference type="GO" id="GO:0016020">
    <property type="term" value="C:membrane"/>
    <property type="evidence" value="ECO:0007669"/>
    <property type="project" value="UniProtKB-SubCell"/>
</dbReference>
<feature type="transmembrane region" description="Helical" evidence="5">
    <location>
        <begin position="9"/>
        <end position="31"/>
    </location>
</feature>
<organism evidence="7 8">
    <name type="scientific">Didymodactylos carnosus</name>
    <dbReference type="NCBI Taxonomy" id="1234261"/>
    <lineage>
        <taxon>Eukaryota</taxon>
        <taxon>Metazoa</taxon>
        <taxon>Spiralia</taxon>
        <taxon>Gnathifera</taxon>
        <taxon>Rotifera</taxon>
        <taxon>Eurotatoria</taxon>
        <taxon>Bdelloidea</taxon>
        <taxon>Philodinida</taxon>
        <taxon>Philodinidae</taxon>
        <taxon>Didymodactylos</taxon>
    </lineage>
</organism>
<dbReference type="EMBL" id="CAJNOK010008500">
    <property type="protein sequence ID" value="CAF1065202.1"/>
    <property type="molecule type" value="Genomic_DNA"/>
</dbReference>
<evidence type="ECO:0000256" key="2">
    <source>
        <dbReference type="ARBA" id="ARBA00022692"/>
    </source>
</evidence>
<dbReference type="EMBL" id="CAJOBA010008515">
    <property type="protein sequence ID" value="CAF3830288.1"/>
    <property type="molecule type" value="Genomic_DNA"/>
</dbReference>
<keyword evidence="3 5" id="KW-1133">Transmembrane helix</keyword>
<dbReference type="AlphaFoldDB" id="A0A8S2JXS0"/>
<feature type="transmembrane region" description="Helical" evidence="5">
    <location>
        <begin position="350"/>
        <end position="370"/>
    </location>
</feature>
<evidence type="ECO:0000313" key="7">
    <source>
        <dbReference type="EMBL" id="CAF3830288.1"/>
    </source>
</evidence>
<dbReference type="Gene3D" id="1.20.1250.20">
    <property type="entry name" value="MFS general substrate transporter like domains"/>
    <property type="match status" value="1"/>
</dbReference>
<gene>
    <name evidence="6" type="ORF">OVA965_LOCUS17620</name>
    <name evidence="7" type="ORF">TMI583_LOCUS17631</name>
</gene>
<evidence type="ECO:0000256" key="5">
    <source>
        <dbReference type="SAM" id="Phobius"/>
    </source>
</evidence>
<dbReference type="Proteomes" id="UP000682733">
    <property type="component" value="Unassembled WGS sequence"/>
</dbReference>